<reference evidence="2 3" key="1">
    <citation type="submission" date="2017-10" db="EMBL/GenBank/DDBJ databases">
        <title>Massilia psychrophilum sp. nov., a novel purple-pigmented bacterium isolated from Tianshan glacier, Xinjiang Municipality, China.</title>
        <authorList>
            <person name="Wang H."/>
        </authorList>
    </citation>
    <scope>NUCLEOTIDE SEQUENCE [LARGE SCALE GENOMIC DNA]</scope>
    <source>
        <strain evidence="2 3">JCM 30813</strain>
    </source>
</reference>
<dbReference type="Pfam" id="PF07883">
    <property type="entry name" value="Cupin_2"/>
    <property type="match status" value="1"/>
</dbReference>
<dbReference type="CDD" id="cd02230">
    <property type="entry name" value="cupin_HP0902-like"/>
    <property type="match status" value="1"/>
</dbReference>
<dbReference type="SUPFAM" id="SSF51182">
    <property type="entry name" value="RmlC-like cupins"/>
    <property type="match status" value="1"/>
</dbReference>
<dbReference type="InterPro" id="IPR014710">
    <property type="entry name" value="RmlC-like_jellyroll"/>
</dbReference>
<dbReference type="OrthoDB" id="8265259at2"/>
<keyword evidence="3" id="KW-1185">Reference proteome</keyword>
<dbReference type="RefSeq" id="WP_099917875.1">
    <property type="nucleotide sequence ID" value="NZ_BMHS01000023.1"/>
</dbReference>
<evidence type="ECO:0000313" key="2">
    <source>
        <dbReference type="EMBL" id="PIL37876.1"/>
    </source>
</evidence>
<evidence type="ECO:0000313" key="3">
    <source>
        <dbReference type="Proteomes" id="UP000228593"/>
    </source>
</evidence>
<evidence type="ECO:0000259" key="1">
    <source>
        <dbReference type="Pfam" id="PF07883"/>
    </source>
</evidence>
<dbReference type="Gene3D" id="2.60.120.10">
    <property type="entry name" value="Jelly Rolls"/>
    <property type="match status" value="1"/>
</dbReference>
<sequence>MALHHAASGDKIALARSDNDIAFFTSVALAKTPHMELIRMVLPKERPMPEHKVDGEMTLQCLEGEIDVDAHGRIVTLKPGEMLYLAGGVPHSVRAVEDAVALMTILLTHPHDADPYSKNQNALA</sequence>
<dbReference type="InterPro" id="IPR011051">
    <property type="entry name" value="RmlC_Cupin_sf"/>
</dbReference>
<proteinExistence type="predicted"/>
<dbReference type="AlphaFoldDB" id="A0A2G8SVR7"/>
<protein>
    <recommendedName>
        <fullName evidence="1">Cupin type-2 domain-containing protein</fullName>
    </recommendedName>
</protein>
<dbReference type="EMBL" id="PDOB01000059">
    <property type="protein sequence ID" value="PIL37876.1"/>
    <property type="molecule type" value="Genomic_DNA"/>
</dbReference>
<accession>A0A2G8SVR7</accession>
<name>A0A2G8SVR7_9BURK</name>
<feature type="domain" description="Cupin type-2" evidence="1">
    <location>
        <begin position="41"/>
        <end position="103"/>
    </location>
</feature>
<comment type="caution">
    <text evidence="2">The sequence shown here is derived from an EMBL/GenBank/DDBJ whole genome shotgun (WGS) entry which is preliminary data.</text>
</comment>
<gene>
    <name evidence="2" type="ORF">CR103_21035</name>
</gene>
<organism evidence="2 3">
    <name type="scientific">Massilia psychrophila</name>
    <dbReference type="NCBI Taxonomy" id="1603353"/>
    <lineage>
        <taxon>Bacteria</taxon>
        <taxon>Pseudomonadati</taxon>
        <taxon>Pseudomonadota</taxon>
        <taxon>Betaproteobacteria</taxon>
        <taxon>Burkholderiales</taxon>
        <taxon>Oxalobacteraceae</taxon>
        <taxon>Telluria group</taxon>
        <taxon>Massilia</taxon>
    </lineage>
</organism>
<dbReference type="InterPro" id="IPR013096">
    <property type="entry name" value="Cupin_2"/>
</dbReference>
<dbReference type="Proteomes" id="UP000228593">
    <property type="component" value="Unassembled WGS sequence"/>
</dbReference>